<dbReference type="InterPro" id="IPR016176">
    <property type="entry name" value="Cbl-dep_enz_cat"/>
</dbReference>
<evidence type="ECO:0000313" key="8">
    <source>
        <dbReference type="Proteomes" id="UP000611723"/>
    </source>
</evidence>
<evidence type="ECO:0000256" key="1">
    <source>
        <dbReference type="ARBA" id="ARBA00001922"/>
    </source>
</evidence>
<gene>
    <name evidence="7" type="ORF">JKA74_07610</name>
</gene>
<evidence type="ECO:0000256" key="4">
    <source>
        <dbReference type="ARBA" id="ARBA00023235"/>
    </source>
</evidence>
<dbReference type="Gene3D" id="3.20.20.240">
    <property type="entry name" value="Methylmalonyl-CoA mutase"/>
    <property type="match status" value="1"/>
</dbReference>
<dbReference type="SUPFAM" id="SSF52242">
    <property type="entry name" value="Cobalamin (vitamin B12)-binding domain"/>
    <property type="match status" value="1"/>
</dbReference>
<dbReference type="AlphaFoldDB" id="A0A934WXE8"/>
<dbReference type="SUPFAM" id="SSF51703">
    <property type="entry name" value="Cobalamin (vitamin B12)-dependent enzymes"/>
    <property type="match status" value="1"/>
</dbReference>
<reference evidence="7" key="1">
    <citation type="submission" date="2021-01" db="EMBL/GenBank/DDBJ databases">
        <title>Marivirga aurantiaca sp. nov., isolated from intertidal surface sediments.</title>
        <authorList>
            <person name="Zhang M."/>
        </authorList>
    </citation>
    <scope>NUCLEOTIDE SEQUENCE</scope>
    <source>
        <strain evidence="7">S37H4</strain>
    </source>
</reference>
<dbReference type="InterPro" id="IPR036724">
    <property type="entry name" value="Cobalamin-bd_sf"/>
</dbReference>
<evidence type="ECO:0000256" key="2">
    <source>
        <dbReference type="ARBA" id="ARBA00008465"/>
    </source>
</evidence>
<comment type="cofactor">
    <cofactor evidence="1">
        <name>adenosylcob(III)alamin</name>
        <dbReference type="ChEBI" id="CHEBI:18408"/>
    </cofactor>
</comment>
<dbReference type="Proteomes" id="UP000611723">
    <property type="component" value="Unassembled WGS sequence"/>
</dbReference>
<accession>A0A934WXE8</accession>
<dbReference type="GO" id="GO:0031419">
    <property type="term" value="F:cobalamin binding"/>
    <property type="evidence" value="ECO:0007669"/>
    <property type="project" value="UniProtKB-KW"/>
</dbReference>
<feature type="domain" description="Methylmalonyl-CoA mutase alpha/beta chain catalytic" evidence="6">
    <location>
        <begin position="111"/>
        <end position="470"/>
    </location>
</feature>
<evidence type="ECO:0000256" key="3">
    <source>
        <dbReference type="ARBA" id="ARBA00022628"/>
    </source>
</evidence>
<name>A0A934WXE8_9BACT</name>
<proteinExistence type="inferred from homology"/>
<keyword evidence="4" id="KW-0413">Isomerase</keyword>
<comment type="similarity">
    <text evidence="2">Belongs to the methylmalonyl-CoA mutase family.</text>
</comment>
<evidence type="ECO:0000259" key="6">
    <source>
        <dbReference type="Pfam" id="PF01642"/>
    </source>
</evidence>
<organism evidence="7 8">
    <name type="scientific">Marivirga aurantiaca</name>
    <dbReference type="NCBI Taxonomy" id="2802615"/>
    <lineage>
        <taxon>Bacteria</taxon>
        <taxon>Pseudomonadati</taxon>
        <taxon>Bacteroidota</taxon>
        <taxon>Cytophagia</taxon>
        <taxon>Cytophagales</taxon>
        <taxon>Marivirgaceae</taxon>
        <taxon>Marivirga</taxon>
    </lineage>
</organism>
<dbReference type="GO" id="GO:0046872">
    <property type="term" value="F:metal ion binding"/>
    <property type="evidence" value="ECO:0007669"/>
    <property type="project" value="InterPro"/>
</dbReference>
<protein>
    <recommendedName>
        <fullName evidence="6">Methylmalonyl-CoA mutase alpha/beta chain catalytic domain-containing protein</fullName>
    </recommendedName>
</protein>
<dbReference type="RefSeq" id="WP_201430563.1">
    <property type="nucleotide sequence ID" value="NZ_JAEQBW010000002.1"/>
</dbReference>
<evidence type="ECO:0000313" key="7">
    <source>
        <dbReference type="EMBL" id="MBK6264899.1"/>
    </source>
</evidence>
<dbReference type="Gene3D" id="3.40.50.280">
    <property type="entry name" value="Cobalamin-binding domain"/>
    <property type="match status" value="1"/>
</dbReference>
<keyword evidence="3" id="KW-0846">Cobalamin</keyword>
<keyword evidence="8" id="KW-1185">Reference proteome</keyword>
<keyword evidence="5" id="KW-0170">Cobalt</keyword>
<dbReference type="PANTHER" id="PTHR48101:SF1">
    <property type="entry name" value="METHYLMALONYL-COA MUTASE, LARGE SUBUNIT"/>
    <property type="match status" value="1"/>
</dbReference>
<dbReference type="Pfam" id="PF01642">
    <property type="entry name" value="MM_CoA_mutase"/>
    <property type="match status" value="1"/>
</dbReference>
<sequence length="601" mass="68065">MSEANLFADFNKSTAAEWQEIIEKGLKGKSFDSLITPTAEGIPIQPFYHQDFLEKELHNISNPIQKENPGLPIRYWVNQYKISTQNVKEANQLALKVLNEGADGIIFQIKDNLPDLNILLNEIHPEFCMISFESIKPNFNFVQDYFHFLKAKNYNNSNITGAYFHDLLENRDGGLFNFSLKDFENLAQCIKAGIEYPQFKPLHISAQLYHNAGANINHELSFTLSKLAEYLDKLTDLGLEVKQVFNTISFSFAFGRHYFFEIAKTKAFKATVLKIASAYDLEISADDIIIHANTSKRSKSALDFNVNLLRNSTEAMAAILGGCNSLWVEPHDAVHAGQSKETFKRIALNVSTILKEEAYLDKIVDPTLGTYYLESIIKSLEEKSWEHFLNLEEHGSYSQLFEQGLISESIQSDEQKTSQEVAERKDLYIGANTFQLIGEKVELEVIKPTDSKFLSPKRATHKIESLRNRTESYVKKKGAESRPMATLVLLDTDPLSKAKSDFSYSFLGMAGIGIAEEYFLKPQENLAKKVKLFNSEVVVFCYKEKPDYLKDSLQNVKNIALIAGQEADEEELKSAGLYGCIHRKTSTLDFLNQLLTDLGIQ</sequence>
<comment type="caution">
    <text evidence="7">The sequence shown here is derived from an EMBL/GenBank/DDBJ whole genome shotgun (WGS) entry which is preliminary data.</text>
</comment>
<dbReference type="GO" id="GO:0016866">
    <property type="term" value="F:intramolecular transferase activity"/>
    <property type="evidence" value="ECO:0007669"/>
    <property type="project" value="InterPro"/>
</dbReference>
<dbReference type="EMBL" id="JAEQBW010000002">
    <property type="protein sequence ID" value="MBK6264899.1"/>
    <property type="molecule type" value="Genomic_DNA"/>
</dbReference>
<dbReference type="InterPro" id="IPR006099">
    <property type="entry name" value="MeMalonylCoA_mutase_a/b_cat"/>
</dbReference>
<dbReference type="PANTHER" id="PTHR48101">
    <property type="entry name" value="METHYLMALONYL-COA MUTASE, MITOCHONDRIAL-RELATED"/>
    <property type="match status" value="1"/>
</dbReference>
<evidence type="ECO:0000256" key="5">
    <source>
        <dbReference type="ARBA" id="ARBA00023285"/>
    </source>
</evidence>